<evidence type="ECO:0000256" key="10">
    <source>
        <dbReference type="ARBA" id="ARBA00037847"/>
    </source>
</evidence>
<dbReference type="eggNOG" id="ENOG502SRI5">
    <property type="taxonomic scope" value="Eukaryota"/>
</dbReference>
<evidence type="ECO:0000256" key="9">
    <source>
        <dbReference type="ARBA" id="ARBA00023136"/>
    </source>
</evidence>
<gene>
    <name evidence="11" type="ORF">COCSUDRAFT_59885</name>
</gene>
<dbReference type="SUPFAM" id="SSF53448">
    <property type="entry name" value="Nucleotide-diphospho-sugar transferases"/>
    <property type="match status" value="1"/>
</dbReference>
<evidence type="ECO:0000256" key="2">
    <source>
        <dbReference type="ARBA" id="ARBA00004606"/>
    </source>
</evidence>
<accession>I0YKP0</accession>
<dbReference type="GO" id="GO:0000026">
    <property type="term" value="F:alpha-1,2-mannosyltransferase activity"/>
    <property type="evidence" value="ECO:0007669"/>
    <property type="project" value="TreeGrafter"/>
</dbReference>
<keyword evidence="5" id="KW-0812">Transmembrane</keyword>
<dbReference type="EMBL" id="AGSI01000021">
    <property type="protein sequence ID" value="EIE18959.1"/>
    <property type="molecule type" value="Genomic_DNA"/>
</dbReference>
<keyword evidence="6" id="KW-0735">Signal-anchor</keyword>
<keyword evidence="4" id="KW-0808">Transferase</keyword>
<dbReference type="GeneID" id="17036909"/>
<dbReference type="STRING" id="574566.I0YKP0"/>
<keyword evidence="12" id="KW-1185">Reference proteome</keyword>
<comment type="subcellular location">
    <subcellularLocation>
        <location evidence="10">Endomembrane system</location>
        <topology evidence="10">Single-pass membrane protein</topology>
    </subcellularLocation>
    <subcellularLocation>
        <location evidence="1">Golgi apparatus membrane</location>
    </subcellularLocation>
    <subcellularLocation>
        <location evidence="2">Membrane</location>
        <topology evidence="2">Single-pass type II membrane protein</topology>
    </subcellularLocation>
</comment>
<comment type="caution">
    <text evidence="11">The sequence shown here is derived from an EMBL/GenBank/DDBJ whole genome shotgun (WGS) entry which is preliminary data.</text>
</comment>
<proteinExistence type="inferred from homology"/>
<keyword evidence="7" id="KW-1133">Transmembrane helix</keyword>
<dbReference type="GO" id="GO:0000139">
    <property type="term" value="C:Golgi membrane"/>
    <property type="evidence" value="ECO:0007669"/>
    <property type="project" value="UniProtKB-SubCell"/>
</dbReference>
<dbReference type="InterPro" id="IPR022751">
    <property type="entry name" value="Alpha_mannosyltransferase"/>
</dbReference>
<keyword evidence="8" id="KW-0333">Golgi apparatus</keyword>
<evidence type="ECO:0000256" key="3">
    <source>
        <dbReference type="ARBA" id="ARBA00009105"/>
    </source>
</evidence>
<sequence>MHWPGDFTGVRCVDAGAFNWYPGHHRPVKLGHDDSEGAKGAMADHEGHKDHKGFQFKVFSLCYVTSFDEVLMLDSDNLPLRNPEYLFESREYLDSGSLFFSDWWDILEWVKPEAYTAFGLQFPGYTGATLAAESGQLLLNRNMHADVLEWLWFLNSHADTIYKLMYGDKDTFSLAFHLAGKAAQYHQVPIPPSCPLDASAQNAEPIRYLHAGMVQHDPSGLPAFLHRTAEGKVYPFNHGYRKARPFPFAVLRADFLTVPLSSRRASGVLGSDFKKMGLKTEQIDHTTYSECPVPDPRTFHLECGVSLRSGTYPVPVIPVQDIPELARVLNASYAIHDALQHAFHTTFVLGH</sequence>
<dbReference type="KEGG" id="csl:COCSUDRAFT_59885"/>
<evidence type="ECO:0000256" key="4">
    <source>
        <dbReference type="ARBA" id="ARBA00022679"/>
    </source>
</evidence>
<comment type="similarity">
    <text evidence="3">Belongs to the MNN1/MNT family.</text>
</comment>
<dbReference type="InterPro" id="IPR029044">
    <property type="entry name" value="Nucleotide-diphossugar_trans"/>
</dbReference>
<evidence type="ECO:0008006" key="13">
    <source>
        <dbReference type="Google" id="ProtNLM"/>
    </source>
</evidence>
<evidence type="ECO:0000256" key="1">
    <source>
        <dbReference type="ARBA" id="ARBA00004394"/>
    </source>
</evidence>
<evidence type="ECO:0000256" key="6">
    <source>
        <dbReference type="ARBA" id="ARBA00022968"/>
    </source>
</evidence>
<evidence type="ECO:0000256" key="8">
    <source>
        <dbReference type="ARBA" id="ARBA00023034"/>
    </source>
</evidence>
<evidence type="ECO:0000256" key="5">
    <source>
        <dbReference type="ARBA" id="ARBA00022692"/>
    </source>
</evidence>
<reference evidence="11 12" key="1">
    <citation type="journal article" date="2012" name="Genome Biol.">
        <title>The genome of the polar eukaryotic microalga coccomyxa subellipsoidea reveals traits of cold adaptation.</title>
        <authorList>
            <person name="Blanc G."/>
            <person name="Agarkova I."/>
            <person name="Grimwood J."/>
            <person name="Kuo A."/>
            <person name="Brueggeman A."/>
            <person name="Dunigan D."/>
            <person name="Gurnon J."/>
            <person name="Ladunga I."/>
            <person name="Lindquist E."/>
            <person name="Lucas S."/>
            <person name="Pangilinan J."/>
            <person name="Proschold T."/>
            <person name="Salamov A."/>
            <person name="Schmutz J."/>
            <person name="Weeks D."/>
            <person name="Yamada T."/>
            <person name="Claverie J.M."/>
            <person name="Grigoriev I."/>
            <person name="Van Etten J."/>
            <person name="Lomsadze A."/>
            <person name="Borodovsky M."/>
        </authorList>
    </citation>
    <scope>NUCLEOTIDE SEQUENCE [LARGE SCALE GENOMIC DNA]</scope>
    <source>
        <strain evidence="11 12">C-169</strain>
    </source>
</reference>
<dbReference type="Proteomes" id="UP000007264">
    <property type="component" value="Unassembled WGS sequence"/>
</dbReference>
<dbReference type="RefSeq" id="XP_005643503.1">
    <property type="nucleotide sequence ID" value="XM_005643446.1"/>
</dbReference>
<evidence type="ECO:0000313" key="11">
    <source>
        <dbReference type="EMBL" id="EIE18959.1"/>
    </source>
</evidence>
<keyword evidence="9" id="KW-0472">Membrane</keyword>
<dbReference type="PANTHER" id="PTHR31646:SF1">
    <property type="entry name" value="ALPHA-1,2-MANNOSYLTRANSFERASE MNN2"/>
    <property type="match status" value="1"/>
</dbReference>
<protein>
    <recommendedName>
        <fullName evidence="13">Nucleotide-diphospho-sugar transferase domain-containing protein</fullName>
    </recommendedName>
</protein>
<dbReference type="AlphaFoldDB" id="I0YKP0"/>
<dbReference type="Pfam" id="PF11051">
    <property type="entry name" value="Mannosyl_trans3"/>
    <property type="match status" value="2"/>
</dbReference>
<evidence type="ECO:0000313" key="12">
    <source>
        <dbReference type="Proteomes" id="UP000007264"/>
    </source>
</evidence>
<dbReference type="OrthoDB" id="548229at2759"/>
<evidence type="ECO:0000256" key="7">
    <source>
        <dbReference type="ARBA" id="ARBA00022989"/>
    </source>
</evidence>
<name>I0YKP0_COCSC</name>
<dbReference type="GO" id="GO:0046354">
    <property type="term" value="P:mannan biosynthetic process"/>
    <property type="evidence" value="ECO:0007669"/>
    <property type="project" value="TreeGrafter"/>
</dbReference>
<dbReference type="PANTHER" id="PTHR31646">
    <property type="entry name" value="ALPHA-1,2-MANNOSYLTRANSFERASE MNN2"/>
    <property type="match status" value="1"/>
</dbReference>
<organism evidence="11 12">
    <name type="scientific">Coccomyxa subellipsoidea (strain C-169)</name>
    <name type="common">Green microalga</name>
    <dbReference type="NCBI Taxonomy" id="574566"/>
    <lineage>
        <taxon>Eukaryota</taxon>
        <taxon>Viridiplantae</taxon>
        <taxon>Chlorophyta</taxon>
        <taxon>core chlorophytes</taxon>
        <taxon>Trebouxiophyceae</taxon>
        <taxon>Trebouxiophyceae incertae sedis</taxon>
        <taxon>Coccomyxaceae</taxon>
        <taxon>Coccomyxa</taxon>
        <taxon>Coccomyxa subellipsoidea</taxon>
    </lineage>
</organism>